<evidence type="ECO:0000256" key="4">
    <source>
        <dbReference type="ARBA" id="ARBA00035234"/>
    </source>
</evidence>
<evidence type="ECO:0000313" key="6">
    <source>
        <dbReference type="EMBL" id="ODQ74206.1"/>
    </source>
</evidence>
<proteinExistence type="inferred from homology"/>
<evidence type="ECO:0000313" key="7">
    <source>
        <dbReference type="Proteomes" id="UP000094385"/>
    </source>
</evidence>
<comment type="similarity">
    <text evidence="1">Belongs to the eukaryotic ribosomal protein eL39 family.</text>
</comment>
<evidence type="ECO:0000256" key="1">
    <source>
        <dbReference type="ARBA" id="ARBA00009339"/>
    </source>
</evidence>
<dbReference type="Proteomes" id="UP000094385">
    <property type="component" value="Unassembled WGS sequence"/>
</dbReference>
<name>A0A1E3Q963_LIPST</name>
<dbReference type="GO" id="GO:0006412">
    <property type="term" value="P:translation"/>
    <property type="evidence" value="ECO:0007669"/>
    <property type="project" value="InterPro"/>
</dbReference>
<evidence type="ECO:0000256" key="5">
    <source>
        <dbReference type="ARBA" id="ARBA00035339"/>
    </source>
</evidence>
<protein>
    <recommendedName>
        <fullName evidence="4">Large ribosomal subunit protein eL39</fullName>
    </recommendedName>
    <alternativeName>
        <fullName evidence="5">60S ribosomal protein L39</fullName>
    </alternativeName>
</protein>
<dbReference type="PANTHER" id="PTHR19970:SF0">
    <property type="entry name" value="LARGE RIBOSOMAL SUBUNIT PROTEIN EL39"/>
    <property type="match status" value="1"/>
</dbReference>
<sequence length="51" mass="6282">MPSHKSFRTKIKLAKAQNQDGRVPQWFRLKTGNTIRYNTKRRQWRRKKLNI</sequence>
<accession>A0A1E3Q963</accession>
<dbReference type="GO" id="GO:0003735">
    <property type="term" value="F:structural constituent of ribosome"/>
    <property type="evidence" value="ECO:0007669"/>
    <property type="project" value="InterPro"/>
</dbReference>
<dbReference type="EMBL" id="KV454292">
    <property type="protein sequence ID" value="ODQ74206.1"/>
    <property type="molecule type" value="Genomic_DNA"/>
</dbReference>
<reference evidence="6 7" key="1">
    <citation type="journal article" date="2016" name="Proc. Natl. Acad. Sci. U.S.A.">
        <title>Comparative genomics of biotechnologically important yeasts.</title>
        <authorList>
            <person name="Riley R."/>
            <person name="Haridas S."/>
            <person name="Wolfe K.H."/>
            <person name="Lopes M.R."/>
            <person name="Hittinger C.T."/>
            <person name="Goeker M."/>
            <person name="Salamov A.A."/>
            <person name="Wisecaver J.H."/>
            <person name="Long T.M."/>
            <person name="Calvey C.H."/>
            <person name="Aerts A.L."/>
            <person name="Barry K.W."/>
            <person name="Choi C."/>
            <person name="Clum A."/>
            <person name="Coughlan A.Y."/>
            <person name="Deshpande S."/>
            <person name="Douglass A.P."/>
            <person name="Hanson S.J."/>
            <person name="Klenk H.-P."/>
            <person name="LaButti K.M."/>
            <person name="Lapidus A."/>
            <person name="Lindquist E.A."/>
            <person name="Lipzen A.M."/>
            <person name="Meier-Kolthoff J.P."/>
            <person name="Ohm R.A."/>
            <person name="Otillar R.P."/>
            <person name="Pangilinan J.L."/>
            <person name="Peng Y."/>
            <person name="Rokas A."/>
            <person name="Rosa C.A."/>
            <person name="Scheuner C."/>
            <person name="Sibirny A.A."/>
            <person name="Slot J.C."/>
            <person name="Stielow J.B."/>
            <person name="Sun H."/>
            <person name="Kurtzman C.P."/>
            <person name="Blackwell M."/>
            <person name="Grigoriev I.V."/>
            <person name="Jeffries T.W."/>
        </authorList>
    </citation>
    <scope>NUCLEOTIDE SEQUENCE [LARGE SCALE GENOMIC DNA]</scope>
    <source>
        <strain evidence="6 7">NRRL Y-11557</strain>
    </source>
</reference>
<dbReference type="OrthoDB" id="6332053at2759"/>
<dbReference type="Pfam" id="PF00832">
    <property type="entry name" value="Ribosomal_L39"/>
    <property type="match status" value="1"/>
</dbReference>
<keyword evidence="3" id="KW-0687">Ribonucleoprotein</keyword>
<dbReference type="AlphaFoldDB" id="A0A1E3Q963"/>
<dbReference type="SUPFAM" id="SSF48662">
    <property type="entry name" value="Ribosomal protein L39e"/>
    <property type="match status" value="1"/>
</dbReference>
<organism evidence="6 7">
    <name type="scientific">Lipomyces starkeyi NRRL Y-11557</name>
    <dbReference type="NCBI Taxonomy" id="675824"/>
    <lineage>
        <taxon>Eukaryota</taxon>
        <taxon>Fungi</taxon>
        <taxon>Dikarya</taxon>
        <taxon>Ascomycota</taxon>
        <taxon>Saccharomycotina</taxon>
        <taxon>Lipomycetes</taxon>
        <taxon>Lipomycetales</taxon>
        <taxon>Lipomycetaceae</taxon>
        <taxon>Lipomyces</taxon>
    </lineage>
</organism>
<keyword evidence="7" id="KW-1185">Reference proteome</keyword>
<dbReference type="PANTHER" id="PTHR19970">
    <property type="entry name" value="RIBOSOMAL PROTEIN L39E"/>
    <property type="match status" value="1"/>
</dbReference>
<evidence type="ECO:0000256" key="3">
    <source>
        <dbReference type="ARBA" id="ARBA00023274"/>
    </source>
</evidence>
<keyword evidence="2" id="KW-0689">Ribosomal protein</keyword>
<dbReference type="STRING" id="675824.A0A1E3Q963"/>
<dbReference type="FunFam" id="1.10.1620.10:FF:000001">
    <property type="entry name" value="60S ribosomal protein-like L39"/>
    <property type="match status" value="1"/>
</dbReference>
<dbReference type="InterPro" id="IPR000077">
    <property type="entry name" value="Ribosomal_eL39"/>
</dbReference>
<dbReference type="GO" id="GO:0022625">
    <property type="term" value="C:cytosolic large ribosomal subunit"/>
    <property type="evidence" value="ECO:0007669"/>
    <property type="project" value="EnsemblFungi"/>
</dbReference>
<dbReference type="InterPro" id="IPR023626">
    <property type="entry name" value="Ribosomal_eL39_dom_sf"/>
</dbReference>
<evidence type="ECO:0000256" key="2">
    <source>
        <dbReference type="ARBA" id="ARBA00022980"/>
    </source>
</evidence>
<gene>
    <name evidence="6" type="ORF">LIPSTDRAFT_69780</name>
</gene>
<dbReference type="GO" id="GO:0030684">
    <property type="term" value="C:preribosome"/>
    <property type="evidence" value="ECO:0007669"/>
    <property type="project" value="EnsemblFungi"/>
</dbReference>
<dbReference type="Gene3D" id="1.10.1620.10">
    <property type="entry name" value="Ribosomal protein L39e"/>
    <property type="match status" value="1"/>
</dbReference>